<dbReference type="PANTHER" id="PTHR43312">
    <property type="entry name" value="D-THREO-ALDOSE 1-DEHYDROGENASE"/>
    <property type="match status" value="1"/>
</dbReference>
<gene>
    <name evidence="2" type="ORF">J0A67_10570</name>
</gene>
<dbReference type="RefSeq" id="WP_206569275.1">
    <property type="nucleotide sequence ID" value="NZ_JAFKCW010000002.1"/>
</dbReference>
<sequence length="295" mass="33003">MPDSADPSLLFLPPIALGCMSLPHTYPESEKIIHHAIDLGIGFFDTADLYQKGKNEENVGRAVRTKRSQLVLATKVGNQWTPSATSWTWNPRKGYILSAVEQSLKRLRTDYIDLYQLHGGTMDDPWEEIIETFDLLKSQGKIREFGISSIRPNVIRNLLDLKTPATVMLQYSPLDRRPEETIFPMLEGTATRALVRGAFAKGILIDKPAAVFLDFTAEKVAQIKAEIAQFGFSPEAILIRFGLVEPAVSSLVVGASSHSQVEKLQKALVESRSIPEELLARMKSILPKNFYQDHR</sequence>
<name>A0ABS3BSR6_9BACT</name>
<dbReference type="PANTHER" id="PTHR43312:SF1">
    <property type="entry name" value="NADP-DEPENDENT OXIDOREDUCTASE DOMAIN-CONTAINING PROTEIN"/>
    <property type="match status" value="1"/>
</dbReference>
<reference evidence="2 3" key="1">
    <citation type="submission" date="2021-03" db="EMBL/GenBank/DDBJ databases">
        <title>novel species isolated from a fishpond in China.</title>
        <authorList>
            <person name="Lu H."/>
            <person name="Cai Z."/>
        </authorList>
    </citation>
    <scope>NUCLEOTIDE SEQUENCE [LARGE SCALE GENOMIC DNA]</scope>
    <source>
        <strain evidence="2 3">JCM 31546</strain>
    </source>
</reference>
<dbReference type="InterPro" id="IPR053135">
    <property type="entry name" value="AKR2_Oxidoreductase"/>
</dbReference>
<feature type="domain" description="NADP-dependent oxidoreductase" evidence="1">
    <location>
        <begin position="15"/>
        <end position="285"/>
    </location>
</feature>
<dbReference type="PRINTS" id="PR00069">
    <property type="entry name" value="ALDKETRDTASE"/>
</dbReference>
<evidence type="ECO:0000313" key="2">
    <source>
        <dbReference type="EMBL" id="MBN7801306.1"/>
    </source>
</evidence>
<dbReference type="InterPro" id="IPR020471">
    <property type="entry name" value="AKR"/>
</dbReference>
<keyword evidence="3" id="KW-1185">Reference proteome</keyword>
<evidence type="ECO:0000313" key="3">
    <source>
        <dbReference type="Proteomes" id="UP000664698"/>
    </source>
</evidence>
<accession>A0ABS3BSR6</accession>
<dbReference type="Pfam" id="PF00248">
    <property type="entry name" value="Aldo_ket_red"/>
    <property type="match status" value="1"/>
</dbReference>
<dbReference type="SUPFAM" id="SSF51430">
    <property type="entry name" value="NAD(P)-linked oxidoreductase"/>
    <property type="match status" value="1"/>
</dbReference>
<dbReference type="InterPro" id="IPR036812">
    <property type="entry name" value="NAD(P)_OxRdtase_dom_sf"/>
</dbReference>
<dbReference type="Gene3D" id="3.20.20.100">
    <property type="entry name" value="NADP-dependent oxidoreductase domain"/>
    <property type="match status" value="1"/>
</dbReference>
<dbReference type="CDD" id="cd19086">
    <property type="entry name" value="AKR_AKR11C1"/>
    <property type="match status" value="1"/>
</dbReference>
<dbReference type="EMBL" id="JAFKCW010000002">
    <property type="protein sequence ID" value="MBN7801306.1"/>
    <property type="molecule type" value="Genomic_DNA"/>
</dbReference>
<protein>
    <submittedName>
        <fullName evidence="2">Aldo/keto reductase</fullName>
    </submittedName>
</protein>
<organism evidence="2 3">
    <name type="scientific">Algoriphagus aestuariicola</name>
    <dbReference type="NCBI Taxonomy" id="1852016"/>
    <lineage>
        <taxon>Bacteria</taxon>
        <taxon>Pseudomonadati</taxon>
        <taxon>Bacteroidota</taxon>
        <taxon>Cytophagia</taxon>
        <taxon>Cytophagales</taxon>
        <taxon>Cyclobacteriaceae</taxon>
        <taxon>Algoriphagus</taxon>
    </lineage>
</organism>
<dbReference type="InterPro" id="IPR023210">
    <property type="entry name" value="NADP_OxRdtase_dom"/>
</dbReference>
<proteinExistence type="predicted"/>
<dbReference type="Proteomes" id="UP000664698">
    <property type="component" value="Unassembled WGS sequence"/>
</dbReference>
<evidence type="ECO:0000259" key="1">
    <source>
        <dbReference type="Pfam" id="PF00248"/>
    </source>
</evidence>
<comment type="caution">
    <text evidence="2">The sequence shown here is derived from an EMBL/GenBank/DDBJ whole genome shotgun (WGS) entry which is preliminary data.</text>
</comment>